<feature type="domain" description="CBS" evidence="1">
    <location>
        <begin position="15"/>
        <end position="63"/>
    </location>
</feature>
<evidence type="ECO:0000313" key="3">
    <source>
        <dbReference type="Proteomes" id="UP000198863"/>
    </source>
</evidence>
<dbReference type="InterPro" id="IPR000644">
    <property type="entry name" value="CBS_dom"/>
</dbReference>
<dbReference type="Gene3D" id="3.10.580.10">
    <property type="entry name" value="CBS-domain"/>
    <property type="match status" value="1"/>
</dbReference>
<dbReference type="AlphaFoldDB" id="A0A1G7LVE0"/>
<dbReference type="SUPFAM" id="SSF54631">
    <property type="entry name" value="CBS-domain pair"/>
    <property type="match status" value="1"/>
</dbReference>
<reference evidence="3" key="1">
    <citation type="submission" date="2016-10" db="EMBL/GenBank/DDBJ databases">
        <authorList>
            <person name="Varghese N."/>
            <person name="Submissions S."/>
        </authorList>
    </citation>
    <scope>NUCLEOTIDE SEQUENCE [LARGE SCALE GENOMIC DNA]</scope>
    <source>
        <strain evidence="3">DSM 44526</strain>
    </source>
</reference>
<keyword evidence="3" id="KW-1185">Reference proteome</keyword>
<sequence length="143" mass="14832">MGDPCAGGSSARTAGEAMVRAPKTCGVGTTTGQARAFFADDHVHALLVVDGVRLVAVVEREDLGGPDRAPVGGLGRLEGRTVPPSEPVQAVAARLRAEGRRRTAVVDDEGRLLGLLCFKRSGRGFCTDADIAARAAERDLLPA</sequence>
<name>A0A1G7LVE0_9ACTN</name>
<dbReference type="Pfam" id="PF00571">
    <property type="entry name" value="CBS"/>
    <property type="match status" value="2"/>
</dbReference>
<dbReference type="Proteomes" id="UP000198863">
    <property type="component" value="Unassembled WGS sequence"/>
</dbReference>
<gene>
    <name evidence="2" type="ORF">SAMN05660324_0407</name>
</gene>
<evidence type="ECO:0000313" key="2">
    <source>
        <dbReference type="EMBL" id="SDF53482.1"/>
    </source>
</evidence>
<accession>A0A1G7LVE0</accession>
<dbReference type="OrthoDB" id="5244356at2"/>
<evidence type="ECO:0000259" key="1">
    <source>
        <dbReference type="Pfam" id="PF00571"/>
    </source>
</evidence>
<dbReference type="EMBL" id="FNCF01000001">
    <property type="protein sequence ID" value="SDF53482.1"/>
    <property type="molecule type" value="Genomic_DNA"/>
</dbReference>
<dbReference type="InterPro" id="IPR046342">
    <property type="entry name" value="CBS_dom_sf"/>
</dbReference>
<dbReference type="CDD" id="cd02205">
    <property type="entry name" value="CBS_pair_SF"/>
    <property type="match status" value="1"/>
</dbReference>
<organism evidence="2 3">
    <name type="scientific">Klenkia brasiliensis</name>
    <dbReference type="NCBI Taxonomy" id="333142"/>
    <lineage>
        <taxon>Bacteria</taxon>
        <taxon>Bacillati</taxon>
        <taxon>Actinomycetota</taxon>
        <taxon>Actinomycetes</taxon>
        <taxon>Geodermatophilales</taxon>
        <taxon>Geodermatophilaceae</taxon>
        <taxon>Klenkia</taxon>
    </lineage>
</organism>
<proteinExistence type="predicted"/>
<dbReference type="RefSeq" id="WP_091057419.1">
    <property type="nucleotide sequence ID" value="NZ_FNCF01000001.1"/>
</dbReference>
<protein>
    <submittedName>
        <fullName evidence="2">CBS domain-containing protein</fullName>
    </submittedName>
</protein>
<feature type="domain" description="CBS" evidence="1">
    <location>
        <begin position="81"/>
        <end position="116"/>
    </location>
</feature>